<dbReference type="PANTHER" id="PTHR11200:SF275">
    <property type="entry name" value="LD06095P"/>
    <property type="match status" value="1"/>
</dbReference>
<gene>
    <name evidence="3" type="ORF">KFE25_001947</name>
</gene>
<dbReference type="PANTHER" id="PTHR11200">
    <property type="entry name" value="INOSITOL 5-PHOSPHATASE"/>
    <property type="match status" value="1"/>
</dbReference>
<keyword evidence="4" id="KW-1185">Reference proteome</keyword>
<feature type="region of interest" description="Disordered" evidence="1">
    <location>
        <begin position="1"/>
        <end position="25"/>
    </location>
</feature>
<dbReference type="Pfam" id="PF00168">
    <property type="entry name" value="C2"/>
    <property type="match status" value="2"/>
</dbReference>
<evidence type="ECO:0000313" key="3">
    <source>
        <dbReference type="EMBL" id="KAG8466191.1"/>
    </source>
</evidence>
<organism evidence="3 4">
    <name type="scientific">Diacronema lutheri</name>
    <name type="common">Unicellular marine alga</name>
    <name type="synonym">Monochrysis lutheri</name>
    <dbReference type="NCBI Taxonomy" id="2081491"/>
    <lineage>
        <taxon>Eukaryota</taxon>
        <taxon>Haptista</taxon>
        <taxon>Haptophyta</taxon>
        <taxon>Pavlovophyceae</taxon>
        <taxon>Pavlovales</taxon>
        <taxon>Pavlovaceae</taxon>
        <taxon>Diacronema</taxon>
    </lineage>
</organism>
<accession>A0A8J6CCK1</accession>
<dbReference type="OrthoDB" id="7862313at2759"/>
<dbReference type="PROSITE" id="PS50004">
    <property type="entry name" value="C2"/>
    <property type="match status" value="1"/>
</dbReference>
<dbReference type="EMBL" id="JAGTXO010000008">
    <property type="protein sequence ID" value="KAG8466191.1"/>
    <property type="molecule type" value="Genomic_DNA"/>
</dbReference>
<dbReference type="GO" id="GO:0004439">
    <property type="term" value="F:phosphatidylinositol-4,5-bisphosphate 5-phosphatase activity"/>
    <property type="evidence" value="ECO:0007669"/>
    <property type="project" value="TreeGrafter"/>
</dbReference>
<evidence type="ECO:0000256" key="1">
    <source>
        <dbReference type="SAM" id="MobiDB-lite"/>
    </source>
</evidence>
<dbReference type="InterPro" id="IPR000300">
    <property type="entry name" value="IPPc"/>
</dbReference>
<dbReference type="CDD" id="cd00030">
    <property type="entry name" value="C2"/>
    <property type="match status" value="2"/>
</dbReference>
<name>A0A8J6CCK1_DIALT</name>
<reference evidence="3" key="1">
    <citation type="submission" date="2021-05" db="EMBL/GenBank/DDBJ databases">
        <title>The genome of the haptophyte Pavlova lutheri (Diacronema luteri, Pavlovales) - a model for lipid biosynthesis in eukaryotic algae.</title>
        <authorList>
            <person name="Hulatt C.J."/>
            <person name="Posewitz M.C."/>
        </authorList>
    </citation>
    <scope>NUCLEOTIDE SEQUENCE</scope>
    <source>
        <strain evidence="3">NIVA-4/92</strain>
    </source>
</reference>
<dbReference type="Proteomes" id="UP000751190">
    <property type="component" value="Unassembled WGS sequence"/>
</dbReference>
<sequence>MFFVARRNRRSAEDGPAEDEEQRAEPTWGTLRVVLVGARDLPVMDKSGLADPYCVLLLTHGLTRIRRKSSTVAQTLNPDSLNSDYVGKAVIRVAELPPNAPPLARWPALPRGEVCVEVAYAPASTVCAPAAGPVPPAPSQVDVLAFTWNVGNALPPGVEELRRHWLAPRGAGLIAVGSQECAFKPTPDGFRSSADFWFARLRAAVGDGGAYTLLSACSLGQMHLALFCARELLPHVSRVESQGEATGIAHRAQPVDGGAALRSYDEKKARVPSWCDRVLWREWPGRKPAALVEYDATPDVCTSDHTPVHARLRVTLPPPIPRLPAEPEAREQFALVCTAIRATGLVKSDVGKHASADPYMRILIADGICSPACTAVQRRTLEPSWAQPLVVPLPWLYASADAVRAASALVSVMDKDTLTADDSLGHGVFAIGSEWPVRVNVALTRRGRVSGILSMAVHVHRRALGPLCGDWSAKGWPPRA</sequence>
<dbReference type="Pfam" id="PF22669">
    <property type="entry name" value="Exo_endo_phos2"/>
    <property type="match status" value="1"/>
</dbReference>
<comment type="caution">
    <text evidence="3">The sequence shown here is derived from an EMBL/GenBank/DDBJ whole genome shotgun (WGS) entry which is preliminary data.</text>
</comment>
<dbReference type="InterPro" id="IPR036691">
    <property type="entry name" value="Endo/exonu/phosph_ase_sf"/>
</dbReference>
<dbReference type="Gene3D" id="2.60.40.150">
    <property type="entry name" value="C2 domain"/>
    <property type="match status" value="2"/>
</dbReference>
<dbReference type="GO" id="GO:0046856">
    <property type="term" value="P:phosphatidylinositol dephosphorylation"/>
    <property type="evidence" value="ECO:0007669"/>
    <property type="project" value="InterPro"/>
</dbReference>
<dbReference type="InterPro" id="IPR046985">
    <property type="entry name" value="IP5"/>
</dbReference>
<evidence type="ECO:0000259" key="2">
    <source>
        <dbReference type="PROSITE" id="PS50004"/>
    </source>
</evidence>
<protein>
    <recommendedName>
        <fullName evidence="2">C2 domain-containing protein</fullName>
    </recommendedName>
</protein>
<dbReference type="SUPFAM" id="SSF56219">
    <property type="entry name" value="DNase I-like"/>
    <property type="match status" value="2"/>
</dbReference>
<proteinExistence type="predicted"/>
<dbReference type="Gene3D" id="3.60.10.10">
    <property type="entry name" value="Endonuclease/exonuclease/phosphatase"/>
    <property type="match status" value="2"/>
</dbReference>
<dbReference type="InterPro" id="IPR035892">
    <property type="entry name" value="C2_domain_sf"/>
</dbReference>
<feature type="domain" description="C2" evidence="2">
    <location>
        <begin position="315"/>
        <end position="445"/>
    </location>
</feature>
<dbReference type="InterPro" id="IPR000008">
    <property type="entry name" value="C2_dom"/>
</dbReference>
<dbReference type="SUPFAM" id="SSF49562">
    <property type="entry name" value="C2 domain (Calcium/lipid-binding domain, CaLB)"/>
    <property type="match status" value="2"/>
</dbReference>
<evidence type="ECO:0000313" key="4">
    <source>
        <dbReference type="Proteomes" id="UP000751190"/>
    </source>
</evidence>
<dbReference type="AlphaFoldDB" id="A0A8J6CCK1"/>